<evidence type="ECO:0000256" key="6">
    <source>
        <dbReference type="ARBA" id="ARBA00023237"/>
    </source>
</evidence>
<keyword evidence="5 7" id="KW-0472">Membrane</keyword>
<dbReference type="AlphaFoldDB" id="A0A4R6WGS8"/>
<dbReference type="NCBIfam" id="TIGR04056">
    <property type="entry name" value="OMP_RagA_SusC"/>
    <property type="match status" value="1"/>
</dbReference>
<accession>A0A4R6WGS8</accession>
<feature type="domain" description="TonB-dependent receptor plug" evidence="9">
    <location>
        <begin position="120"/>
        <end position="226"/>
    </location>
</feature>
<name>A0A4R6WGS8_9SPHI</name>
<dbReference type="Gene3D" id="2.60.40.1120">
    <property type="entry name" value="Carboxypeptidase-like, regulatory domain"/>
    <property type="match status" value="1"/>
</dbReference>
<protein>
    <submittedName>
        <fullName evidence="10">TonB-linked SusC/RagA family outer membrane protein</fullName>
    </submittedName>
</protein>
<comment type="caution">
    <text evidence="10">The sequence shown here is derived from an EMBL/GenBank/DDBJ whole genome shotgun (WGS) entry which is preliminary data.</text>
</comment>
<dbReference type="InterPro" id="IPR039426">
    <property type="entry name" value="TonB-dep_rcpt-like"/>
</dbReference>
<dbReference type="InterPro" id="IPR012910">
    <property type="entry name" value="Plug_dom"/>
</dbReference>
<evidence type="ECO:0000256" key="3">
    <source>
        <dbReference type="ARBA" id="ARBA00022452"/>
    </source>
</evidence>
<evidence type="ECO:0000256" key="8">
    <source>
        <dbReference type="SAM" id="SignalP"/>
    </source>
</evidence>
<dbReference type="Pfam" id="PF13715">
    <property type="entry name" value="CarbopepD_reg_2"/>
    <property type="match status" value="1"/>
</dbReference>
<evidence type="ECO:0000256" key="2">
    <source>
        <dbReference type="ARBA" id="ARBA00022448"/>
    </source>
</evidence>
<sequence>MIIDCNFSRIAISACLIFTSAVSYAQTQVKGRVVDSGNTSIAGVTITEVGTNNVVSTDGGGNFSIRVSSPQSKLRIYFLGKEPQEVVVGTRTDMQVTLQNQSQNVEEVLVIGYGTQRRETLTTSVAKLDRKVLENVPYANVASAMQGTLPGVRVQTTSGQPGATPRVIVRGGTSINNPNGATPLYIVDGIIRSDINNINSNDIESFQVLKDAASTAIYGARGANGVVLITTKSGKEGAVQISYGYDLGFSNLQEKFGLLDAKDYIYFQRMGIAARASQDPSQLAKLLLPTTAGTGNDLTNKTAFTTQYLTEANKHKLNEGWESMPDPNDPSKTIIFKNTDFQDVLFHIGVTNNHNLTVAGGSEKAKFNLGLGHLDNQGIAISTDYKRLSVNLNGEVQATKDLSIFGRLLYSNMKNKQVFGSEGNMFGRSLALAPTAKYTFEDGTLAPGLNSSMGNPEYYAGTQDGKNSFDNLSISVGGKWDILPNLNFTPQLSLYQVTGMNRLFQKAYYNGPTQFVDSRAANGGYTKLMQYQADGVFTYNKKFIEKHDLEAKVGFSYYQTENSALSASGRGAATDLIPTLNGSAEPVSVSGTESDLRIMGYFSRLNYNYDQKYLLSVNMRYDGASNLGNKKWGFFPGLSVGWNVHNESFWMPIASVMSGLKLRASYGVNGNIGILGPYDAQGQYSVGAKYAGAAAIQNTVLSNPDLTWEESKTLNFGADLGFWNNRINLLVDVYRRETDNLLTNMSLPHSTGFGSILTNLGSLENKGIELDLSAKVVQGGDFSWDIGFNAAKVKNKILKLPNNGVENNRIGGDYVYDPTRQDYVWVGGLQEGGRIGDMYVYKQLGIFATDEEAKNGPKDTMVPLSDKTKVGGDVNWLDVDGDGTIDSRDRVYVGNSYPVWTGGISSSFNYKNIGLSFRMDYTTGHTIYNYTLATAVGQFQGENGLSTELLNSWQKQGDITEIPRIYWADQQAKSNIFRGNSYYYEKGDYLNLREVTLSYVFNTAFLEQMKIKQLRLNVSGSNLLYFTKYRGLNPEDGGTDNGRYPIPRTFVFGANITF</sequence>
<keyword evidence="3 7" id="KW-1134">Transmembrane beta strand</keyword>
<dbReference type="EMBL" id="SNYV01000011">
    <property type="protein sequence ID" value="TDQ79314.1"/>
    <property type="molecule type" value="Genomic_DNA"/>
</dbReference>
<proteinExistence type="inferred from homology"/>
<evidence type="ECO:0000256" key="7">
    <source>
        <dbReference type="PROSITE-ProRule" id="PRU01360"/>
    </source>
</evidence>
<dbReference type="Proteomes" id="UP000295292">
    <property type="component" value="Unassembled WGS sequence"/>
</dbReference>
<dbReference type="NCBIfam" id="TIGR04057">
    <property type="entry name" value="SusC_RagA_signa"/>
    <property type="match status" value="1"/>
</dbReference>
<dbReference type="OrthoDB" id="9768177at2"/>
<evidence type="ECO:0000259" key="9">
    <source>
        <dbReference type="Pfam" id="PF07715"/>
    </source>
</evidence>
<evidence type="ECO:0000256" key="1">
    <source>
        <dbReference type="ARBA" id="ARBA00004571"/>
    </source>
</evidence>
<keyword evidence="8" id="KW-0732">Signal</keyword>
<dbReference type="RefSeq" id="WP_133583117.1">
    <property type="nucleotide sequence ID" value="NZ_SNYV01000011.1"/>
</dbReference>
<evidence type="ECO:0000256" key="5">
    <source>
        <dbReference type="ARBA" id="ARBA00023136"/>
    </source>
</evidence>
<dbReference type="Gene3D" id="2.170.130.10">
    <property type="entry name" value="TonB-dependent receptor, plug domain"/>
    <property type="match status" value="1"/>
</dbReference>
<dbReference type="InterPro" id="IPR037066">
    <property type="entry name" value="Plug_dom_sf"/>
</dbReference>
<keyword evidence="11" id="KW-1185">Reference proteome</keyword>
<evidence type="ECO:0000313" key="11">
    <source>
        <dbReference type="Proteomes" id="UP000295292"/>
    </source>
</evidence>
<organism evidence="10 11">
    <name type="scientific">Sphingobacterium yanglingense</name>
    <dbReference type="NCBI Taxonomy" id="1437280"/>
    <lineage>
        <taxon>Bacteria</taxon>
        <taxon>Pseudomonadati</taxon>
        <taxon>Bacteroidota</taxon>
        <taxon>Sphingobacteriia</taxon>
        <taxon>Sphingobacteriales</taxon>
        <taxon>Sphingobacteriaceae</taxon>
        <taxon>Sphingobacterium</taxon>
    </lineage>
</organism>
<keyword evidence="4 7" id="KW-0812">Transmembrane</keyword>
<dbReference type="InterPro" id="IPR008969">
    <property type="entry name" value="CarboxyPept-like_regulatory"/>
</dbReference>
<comment type="similarity">
    <text evidence="7">Belongs to the TonB-dependent receptor family.</text>
</comment>
<comment type="subcellular location">
    <subcellularLocation>
        <location evidence="1 7">Cell outer membrane</location>
        <topology evidence="1 7">Multi-pass membrane protein</topology>
    </subcellularLocation>
</comment>
<dbReference type="GO" id="GO:0009279">
    <property type="term" value="C:cell outer membrane"/>
    <property type="evidence" value="ECO:0007669"/>
    <property type="project" value="UniProtKB-SubCell"/>
</dbReference>
<feature type="chain" id="PRO_5020289402" evidence="8">
    <location>
        <begin position="26"/>
        <end position="1058"/>
    </location>
</feature>
<dbReference type="Pfam" id="PF07715">
    <property type="entry name" value="Plug"/>
    <property type="match status" value="1"/>
</dbReference>
<keyword evidence="6 7" id="KW-0998">Cell outer membrane</keyword>
<dbReference type="SUPFAM" id="SSF56935">
    <property type="entry name" value="Porins"/>
    <property type="match status" value="1"/>
</dbReference>
<keyword evidence="2 7" id="KW-0813">Transport</keyword>
<dbReference type="InterPro" id="IPR036942">
    <property type="entry name" value="Beta-barrel_TonB_sf"/>
</dbReference>
<dbReference type="InterPro" id="IPR023996">
    <property type="entry name" value="TonB-dep_OMP_SusC/RagA"/>
</dbReference>
<reference evidence="10 11" key="1">
    <citation type="submission" date="2019-03" db="EMBL/GenBank/DDBJ databases">
        <title>Genomic Encyclopedia of Archaeal and Bacterial Type Strains, Phase II (KMG-II): from individual species to whole genera.</title>
        <authorList>
            <person name="Goeker M."/>
        </authorList>
    </citation>
    <scope>NUCLEOTIDE SEQUENCE [LARGE SCALE GENOMIC DNA]</scope>
    <source>
        <strain evidence="10 11">DSM 28353</strain>
    </source>
</reference>
<gene>
    <name evidence="10" type="ORF">CLV99_0750</name>
</gene>
<dbReference type="SUPFAM" id="SSF49464">
    <property type="entry name" value="Carboxypeptidase regulatory domain-like"/>
    <property type="match status" value="1"/>
</dbReference>
<dbReference type="InterPro" id="IPR023997">
    <property type="entry name" value="TonB-dep_OMP_SusC/RagA_CS"/>
</dbReference>
<dbReference type="PROSITE" id="PS52016">
    <property type="entry name" value="TONB_DEPENDENT_REC_3"/>
    <property type="match status" value="1"/>
</dbReference>
<evidence type="ECO:0000256" key="4">
    <source>
        <dbReference type="ARBA" id="ARBA00022692"/>
    </source>
</evidence>
<feature type="signal peptide" evidence="8">
    <location>
        <begin position="1"/>
        <end position="25"/>
    </location>
</feature>
<dbReference type="Gene3D" id="2.40.170.20">
    <property type="entry name" value="TonB-dependent receptor, beta-barrel domain"/>
    <property type="match status" value="1"/>
</dbReference>
<evidence type="ECO:0000313" key="10">
    <source>
        <dbReference type="EMBL" id="TDQ79314.1"/>
    </source>
</evidence>